<dbReference type="SMART" id="SM00320">
    <property type="entry name" value="WD40"/>
    <property type="match status" value="2"/>
</dbReference>
<dbReference type="GO" id="GO:0000139">
    <property type="term" value="C:Golgi membrane"/>
    <property type="evidence" value="ECO:0007669"/>
    <property type="project" value="UniProtKB-SubCell"/>
</dbReference>
<evidence type="ECO:0000256" key="7">
    <source>
        <dbReference type="ARBA" id="ARBA00022927"/>
    </source>
</evidence>
<dbReference type="PROSITE" id="PS50082">
    <property type="entry name" value="WD_REPEATS_2"/>
    <property type="match status" value="1"/>
</dbReference>
<feature type="compositionally biased region" description="Polar residues" evidence="12">
    <location>
        <begin position="771"/>
        <end position="782"/>
    </location>
</feature>
<organism evidence="13 14">
    <name type="scientific">Candida glabrata</name>
    <name type="common">Yeast</name>
    <name type="synonym">Torulopsis glabrata</name>
    <dbReference type="NCBI Taxonomy" id="5478"/>
    <lineage>
        <taxon>Eukaryota</taxon>
        <taxon>Fungi</taxon>
        <taxon>Dikarya</taxon>
        <taxon>Ascomycota</taxon>
        <taxon>Saccharomycotina</taxon>
        <taxon>Saccharomycetes</taxon>
        <taxon>Saccharomycetales</taxon>
        <taxon>Saccharomycetaceae</taxon>
        <taxon>Nakaseomyces</taxon>
    </lineage>
</organism>
<keyword evidence="5 11" id="KW-0256">Endoplasmic reticulum</keyword>
<dbReference type="PANTHER" id="PTHR23284:SF0">
    <property type="entry name" value="PROLACTIN REGULATORY ELEMENT-BINDING PROTEIN"/>
    <property type="match status" value="1"/>
</dbReference>
<feature type="compositionally biased region" description="Low complexity" evidence="12">
    <location>
        <begin position="800"/>
        <end position="812"/>
    </location>
</feature>
<evidence type="ECO:0000256" key="1">
    <source>
        <dbReference type="ARBA" id="ARBA00022448"/>
    </source>
</evidence>
<feature type="compositionally biased region" description="Basic and acidic residues" evidence="12">
    <location>
        <begin position="613"/>
        <end position="628"/>
    </location>
</feature>
<dbReference type="PANTHER" id="PTHR23284">
    <property type="entry name" value="PROLACTIN REGULATORY ELEMENT BINDING PROTEIN"/>
    <property type="match status" value="1"/>
</dbReference>
<dbReference type="VEuPathDB" id="FungiDB:CAGL0J03564g"/>
<proteinExistence type="inferred from homology"/>
<keyword evidence="3" id="KW-0812">Transmembrane</keyword>
<comment type="similarity">
    <text evidence="11">Belongs to the WD repeat SEC12 family.</text>
</comment>
<feature type="region of interest" description="Disordered" evidence="12">
    <location>
        <begin position="710"/>
        <end position="732"/>
    </location>
</feature>
<evidence type="ECO:0000313" key="13">
    <source>
        <dbReference type="EMBL" id="KTA95898.1"/>
    </source>
</evidence>
<feature type="compositionally biased region" description="Polar residues" evidence="12">
    <location>
        <begin position="633"/>
        <end position="642"/>
    </location>
</feature>
<dbReference type="Proteomes" id="UP000054886">
    <property type="component" value="Unassembled WGS sequence"/>
</dbReference>
<feature type="compositionally biased region" description="Basic and acidic residues" evidence="12">
    <location>
        <begin position="783"/>
        <end position="798"/>
    </location>
</feature>
<evidence type="ECO:0000256" key="5">
    <source>
        <dbReference type="ARBA" id="ARBA00022824"/>
    </source>
</evidence>
<name>A0A0W0C8L4_CANGB</name>
<feature type="region of interest" description="Disordered" evidence="12">
    <location>
        <begin position="1004"/>
        <end position="1029"/>
    </location>
</feature>
<keyword evidence="4 11" id="KW-0677">Repeat</keyword>
<feature type="region of interest" description="Disordered" evidence="12">
    <location>
        <begin position="579"/>
        <end position="674"/>
    </location>
</feature>
<keyword evidence="6" id="KW-0931">ER-Golgi transport</keyword>
<feature type="compositionally biased region" description="Basic and acidic residues" evidence="12">
    <location>
        <begin position="712"/>
        <end position="722"/>
    </location>
</feature>
<evidence type="ECO:0000256" key="10">
    <source>
        <dbReference type="PROSITE-ProRule" id="PRU00221"/>
    </source>
</evidence>
<evidence type="ECO:0000256" key="6">
    <source>
        <dbReference type="ARBA" id="ARBA00022892"/>
    </source>
</evidence>
<dbReference type="EMBL" id="LLZZ01000178">
    <property type="protein sequence ID" value="KTA95898.1"/>
    <property type="molecule type" value="Genomic_DNA"/>
</dbReference>
<dbReference type="InterPro" id="IPR015943">
    <property type="entry name" value="WD40/YVTN_repeat-like_dom_sf"/>
</dbReference>
<dbReference type="GO" id="GO:0015031">
    <property type="term" value="P:protein transport"/>
    <property type="evidence" value="ECO:0007669"/>
    <property type="project" value="UniProtKB-KW"/>
</dbReference>
<dbReference type="VEuPathDB" id="FungiDB:GWK60_J03377"/>
<dbReference type="Gene3D" id="2.130.10.10">
    <property type="entry name" value="YVTN repeat-like/Quinoprotein amine dehydrogenase"/>
    <property type="match status" value="1"/>
</dbReference>
<keyword evidence="2 10" id="KW-0853">WD repeat</keyword>
<evidence type="ECO:0000256" key="11">
    <source>
        <dbReference type="RuleBase" id="RU369019"/>
    </source>
</evidence>
<feature type="repeat" description="WD" evidence="10">
    <location>
        <begin position="298"/>
        <end position="332"/>
    </location>
</feature>
<gene>
    <name evidence="13" type="ORF">AO440_002935</name>
</gene>
<dbReference type="InterPro" id="IPR045260">
    <property type="entry name" value="Sec12-like"/>
</dbReference>
<evidence type="ECO:0000256" key="12">
    <source>
        <dbReference type="SAM" id="MobiDB-lite"/>
    </source>
</evidence>
<dbReference type="VEuPathDB" id="FungiDB:GVI51_J03399"/>
<feature type="compositionally biased region" description="Polar residues" evidence="12">
    <location>
        <begin position="813"/>
        <end position="822"/>
    </location>
</feature>
<protein>
    <recommendedName>
        <fullName evidence="11">Guanine nucleotide-exchange factor SEC12</fullName>
    </recommendedName>
</protein>
<dbReference type="Pfam" id="PF00400">
    <property type="entry name" value="WD40"/>
    <property type="match status" value="1"/>
</dbReference>
<dbReference type="GO" id="GO:0003400">
    <property type="term" value="P:regulation of COPII vesicle coating"/>
    <property type="evidence" value="ECO:0007669"/>
    <property type="project" value="UniProtKB-UniRule"/>
</dbReference>
<reference evidence="13 14" key="1">
    <citation type="submission" date="2015-10" db="EMBL/GenBank/DDBJ databases">
        <title>Draft genomes sequences of Candida glabrata isolates 1A, 1B, 2A, 2B, 3A and 3B.</title>
        <authorList>
            <person name="Haavelsrud O.E."/>
            <person name="Gaustad P."/>
        </authorList>
    </citation>
    <scope>NUCLEOTIDE SEQUENCE [LARGE SCALE GENOMIC DNA]</scope>
    <source>
        <strain evidence="13">910700640</strain>
    </source>
</reference>
<evidence type="ECO:0000256" key="8">
    <source>
        <dbReference type="ARBA" id="ARBA00022989"/>
    </source>
</evidence>
<accession>A0A0W0C8L4</accession>
<dbReference type="AlphaFoldDB" id="A0A0W0C8L4"/>
<keyword evidence="9" id="KW-0472">Membrane</keyword>
<feature type="compositionally biased region" description="Low complexity" evidence="12">
    <location>
        <begin position="655"/>
        <end position="672"/>
    </location>
</feature>
<feature type="region of interest" description="Disordered" evidence="12">
    <location>
        <begin position="747"/>
        <end position="822"/>
    </location>
</feature>
<keyword evidence="7 11" id="KW-0653">Protein transport</keyword>
<comment type="subcellular location">
    <subcellularLocation>
        <location evidence="11">Endoplasmic reticulum membrane</location>
        <topology evidence="11">Single-pass type II membrane protein</topology>
    </subcellularLocation>
    <subcellularLocation>
        <location evidence="11">Golgi apparatus membrane</location>
        <topology evidence="11">Single-pass type II membrane protein</topology>
    </subcellularLocation>
</comment>
<dbReference type="GO" id="GO:0005789">
    <property type="term" value="C:endoplasmic reticulum membrane"/>
    <property type="evidence" value="ECO:0007669"/>
    <property type="project" value="UniProtKB-SubCell"/>
</dbReference>
<evidence type="ECO:0000256" key="9">
    <source>
        <dbReference type="ARBA" id="ARBA00023136"/>
    </source>
</evidence>
<feature type="compositionally biased region" description="Low complexity" evidence="12">
    <location>
        <begin position="579"/>
        <end position="595"/>
    </location>
</feature>
<sequence>MVFDSEYDLGYPVYGAQFLSDGMLLVAGGGGVGVMIPNKLTALRVNFEKKKVLKRYREITLDSQDDSPSNLGVAQNMILMGCNEGYDKISSTGENHHIRKFVFENDHLKFIGAIDFDGSTDPEVYTKLICMSKDGTIAAIASSKLPTVIRIIDPIDLTEKYEIETGRDVRDIHFSPDGKLLVYITATSLEVVSVVTGRFLFRKTDFNKATDLARVKFINDDDFVLASGFKDKTGIALTTFRIRNTNPTILSSKKVFKDYKKITAMDVDPKGQLIALTTDDNSLALLSVKKLNVIKLFKQVHKDTITRVTVSPGGQYVATGSTDKTVHIFKISPDAMGGSNLWKSLLRFLFNVMKLAVVVIWAHLFYKYDLHHKLYDVTKVQLEKRSIEFPSFLDGILGTTTTRSTIIEGDIVSVVTDTAPALTSSVFSEDNKEYAKAEETTPSNSWSSVSESYWPYEVSNDIESVQENFNDIENKILENEDVVMKNDAIETEDESVGFDIDDTIKPIAPIDIDLELDDPLASTSVDTSEVLSSQVPVQLETLSGQSEIIDDKPEHLDEEVSEGFLGDHSKANLETEIENASTSISIEESTDSHSTFIESSSSLEEGRNTTSESSREISSETSIIKEDMLYPTENVSEQSATDKVNKNQSIDKIDVSSSSSIPTSSEGSSNSIVGDEAQMHTSSLSSIETELSSSSIMINEESTIRNADSVVDENHSESKLPTEAKTSIVGSIDNENIDSTELNNLEEAVKTSSNESSLSQVTEELVKNNERVSNQSLSTVSIEHTEMKESSNLTEKKPKSNSPESNLSESSLQTHDFSQVSDTERNIVSSSAFVTDLPSEEASVNPGNTEGTIVNASLVDSQSSNSSVKTVETNVSQDEQTSQNETLSVGAATIDVIQGSYTSVSDSLDGMNNEEVGNKVHIEDVSNTLEIDSSASALSEQGDNQFSDSTPEVVNVINEFTTTPENETSSPLPSSSTTFMTESLSPIAVANEVIENIQQDEQVAQQMEDTNSGSSNFQDTQHNVINDEL</sequence>
<keyword evidence="8" id="KW-1133">Transmembrane helix</keyword>
<dbReference type="InterPro" id="IPR001680">
    <property type="entry name" value="WD40_rpt"/>
</dbReference>
<feature type="compositionally biased region" description="Basic and acidic residues" evidence="12">
    <location>
        <begin position="643"/>
        <end position="654"/>
    </location>
</feature>
<dbReference type="InterPro" id="IPR036322">
    <property type="entry name" value="WD40_repeat_dom_sf"/>
</dbReference>
<dbReference type="GO" id="GO:0006888">
    <property type="term" value="P:endoplasmic reticulum to Golgi vesicle-mediated transport"/>
    <property type="evidence" value="ECO:0007669"/>
    <property type="project" value="UniProtKB-UniRule"/>
</dbReference>
<keyword evidence="1 11" id="KW-0813">Transport</keyword>
<feature type="compositionally biased region" description="Polar residues" evidence="12">
    <location>
        <begin position="750"/>
        <end position="762"/>
    </location>
</feature>
<dbReference type="SUPFAM" id="SSF50978">
    <property type="entry name" value="WD40 repeat-like"/>
    <property type="match status" value="1"/>
</dbReference>
<dbReference type="VEuPathDB" id="FungiDB:B1J91_J03564g"/>
<comment type="function">
    <text evidence="11">Guanine nucleotide-exchange factor (GEF) required for the formation or budding of transport vesicles from the ER.</text>
</comment>
<comment type="caution">
    <text evidence="13">The sequence shown here is derived from an EMBL/GenBank/DDBJ whole genome shotgun (WGS) entry which is preliminary data.</text>
</comment>
<evidence type="ECO:0000313" key="14">
    <source>
        <dbReference type="Proteomes" id="UP000054886"/>
    </source>
</evidence>
<evidence type="ECO:0000256" key="2">
    <source>
        <dbReference type="ARBA" id="ARBA00022574"/>
    </source>
</evidence>
<dbReference type="GO" id="GO:0005085">
    <property type="term" value="F:guanyl-nucleotide exchange factor activity"/>
    <property type="evidence" value="ECO:0007669"/>
    <property type="project" value="InterPro"/>
</dbReference>
<evidence type="ECO:0000256" key="4">
    <source>
        <dbReference type="ARBA" id="ARBA00022737"/>
    </source>
</evidence>
<evidence type="ECO:0000256" key="3">
    <source>
        <dbReference type="ARBA" id="ARBA00022692"/>
    </source>
</evidence>